<evidence type="ECO:0000313" key="2">
    <source>
        <dbReference type="EMBL" id="ORV89419.1"/>
    </source>
</evidence>
<organism evidence="1 3">
    <name type="scientific">Mycobacterium gordonae</name>
    <dbReference type="NCBI Taxonomy" id="1778"/>
    <lineage>
        <taxon>Bacteria</taxon>
        <taxon>Bacillati</taxon>
        <taxon>Actinomycetota</taxon>
        <taxon>Actinomycetes</taxon>
        <taxon>Mycobacteriales</taxon>
        <taxon>Mycobacteriaceae</taxon>
        <taxon>Mycobacterium</taxon>
    </lineage>
</organism>
<dbReference type="Proteomes" id="UP000093757">
    <property type="component" value="Unassembled WGS sequence"/>
</dbReference>
<sequence length="106" mass="11640">MEGQAMVTLRVDSNVRAAYIQFTDAPIVETIELTPHVLVDIDETDTVVGVELLSLNAAIPVDAIEHAYHFAAPEHRQILMQFRLSTRAPLSYTGSGQSHIPELQSA</sequence>
<dbReference type="OrthoDB" id="3830543at2"/>
<dbReference type="Proteomes" id="UP000193928">
    <property type="component" value="Unassembled WGS sequence"/>
</dbReference>
<evidence type="ECO:0008006" key="5">
    <source>
        <dbReference type="Google" id="ProtNLM"/>
    </source>
</evidence>
<name>A0A1A6BA19_MYCGO</name>
<keyword evidence="4" id="KW-1185">Reference proteome</keyword>
<reference evidence="2 4" key="1">
    <citation type="submission" date="2016-01" db="EMBL/GenBank/DDBJ databases">
        <title>The new phylogeny of the genus Mycobacterium.</title>
        <authorList>
            <person name="Tarcisio F."/>
            <person name="Conor M."/>
            <person name="Antonella G."/>
            <person name="Elisabetta G."/>
            <person name="Giulia F.S."/>
            <person name="Sara T."/>
            <person name="Anna F."/>
            <person name="Clotilde B."/>
            <person name="Roberto B."/>
            <person name="Veronica D.S."/>
            <person name="Fabio R."/>
            <person name="Monica P."/>
            <person name="Olivier J."/>
            <person name="Enrico T."/>
            <person name="Nicola S."/>
        </authorList>
    </citation>
    <scope>NUCLEOTIDE SEQUENCE [LARGE SCALE GENOMIC DNA]</scope>
    <source>
        <strain evidence="2 4">DSM 44160</strain>
    </source>
</reference>
<evidence type="ECO:0000313" key="3">
    <source>
        <dbReference type="Proteomes" id="UP000093757"/>
    </source>
</evidence>
<gene>
    <name evidence="1" type="ORF">A9W98_31235</name>
    <name evidence="2" type="ORF">AWC08_21905</name>
</gene>
<dbReference type="EMBL" id="MAEM01000462">
    <property type="protein sequence ID" value="OBR99206.1"/>
    <property type="molecule type" value="Genomic_DNA"/>
</dbReference>
<dbReference type="Pfam" id="PF10049">
    <property type="entry name" value="DUF2283"/>
    <property type="match status" value="1"/>
</dbReference>
<dbReference type="EMBL" id="LQOY01000069">
    <property type="protein sequence ID" value="ORV89419.1"/>
    <property type="molecule type" value="Genomic_DNA"/>
</dbReference>
<proteinExistence type="predicted"/>
<accession>A0A1A6BA19</accession>
<reference evidence="1 3" key="2">
    <citation type="submission" date="2016-06" db="EMBL/GenBank/DDBJ databases">
        <authorList>
            <person name="Kjaerup R.B."/>
            <person name="Dalgaard T.S."/>
            <person name="Juul-Madsen H.R."/>
        </authorList>
    </citation>
    <scope>NUCLEOTIDE SEQUENCE [LARGE SCALE GENOMIC DNA]</scope>
    <source>
        <strain evidence="1 3">1245752.6</strain>
    </source>
</reference>
<comment type="caution">
    <text evidence="1">The sequence shown here is derived from an EMBL/GenBank/DDBJ whole genome shotgun (WGS) entry which is preliminary data.</text>
</comment>
<evidence type="ECO:0000313" key="1">
    <source>
        <dbReference type="EMBL" id="OBR99206.1"/>
    </source>
</evidence>
<dbReference type="InterPro" id="IPR019270">
    <property type="entry name" value="DUF2283"/>
</dbReference>
<dbReference type="AlphaFoldDB" id="A0A1A6BA19"/>
<evidence type="ECO:0000313" key="4">
    <source>
        <dbReference type="Proteomes" id="UP000193928"/>
    </source>
</evidence>
<dbReference type="RefSeq" id="WP_065136359.1">
    <property type="nucleotide sequence ID" value="NZ_JACKSU010000138.1"/>
</dbReference>
<protein>
    <recommendedName>
        <fullName evidence="5">DUF2283 domain-containing protein</fullName>
    </recommendedName>
</protein>